<geneLocation type="plasmid" evidence="1 2">
    <name>unnamed3</name>
</geneLocation>
<evidence type="ECO:0008006" key="3">
    <source>
        <dbReference type="Google" id="ProtNLM"/>
    </source>
</evidence>
<accession>A0A6N1ANR7</accession>
<gene>
    <name evidence="1" type="ORF">HUE56_04400</name>
</gene>
<dbReference type="KEGG" id="aoz:HUE56_04400"/>
<sequence>MDEIDHVAVIPTAPGLWRMAETYADAAEVLITSGEPSSHQFDEPALHLIEQSIELALKGFLRGADWPPKKLEAFGHRLRNLAEACRSCGLDESFLASHDTIRVVDAFVALGKSGHGLRYPCNEACVWIEPSVALAVARRLLAIIKDRCTLERQKVAFGQVSDASI</sequence>
<organism evidence="1 2">
    <name type="scientific">Azospirillum oryzae</name>
    <dbReference type="NCBI Taxonomy" id="286727"/>
    <lineage>
        <taxon>Bacteria</taxon>
        <taxon>Pseudomonadati</taxon>
        <taxon>Pseudomonadota</taxon>
        <taxon>Alphaproteobacteria</taxon>
        <taxon>Rhodospirillales</taxon>
        <taxon>Azospirillaceae</taxon>
        <taxon>Azospirillum</taxon>
    </lineage>
</organism>
<name>A0A6N1ANR7_9PROT</name>
<dbReference type="AlphaFoldDB" id="A0A6N1ANR7"/>
<proteinExistence type="predicted"/>
<dbReference type="EMBL" id="CP054617">
    <property type="protein sequence ID" value="QKS49782.1"/>
    <property type="molecule type" value="Genomic_DNA"/>
</dbReference>
<evidence type="ECO:0000313" key="1">
    <source>
        <dbReference type="EMBL" id="QKS49782.1"/>
    </source>
</evidence>
<dbReference type="Gene3D" id="1.20.120.330">
    <property type="entry name" value="Nucleotidyltransferases domain 2"/>
    <property type="match status" value="1"/>
</dbReference>
<dbReference type="RefSeq" id="WP_149201183.1">
    <property type="nucleotide sequence ID" value="NZ_BSOV01000012.1"/>
</dbReference>
<evidence type="ECO:0000313" key="2">
    <source>
        <dbReference type="Proteomes" id="UP000509702"/>
    </source>
</evidence>
<protein>
    <recommendedName>
        <fullName evidence="3">HEPN domain-containing protein</fullName>
    </recommendedName>
</protein>
<keyword evidence="2" id="KW-1185">Reference proteome</keyword>
<reference evidence="1 2" key="1">
    <citation type="submission" date="2020-06" db="EMBL/GenBank/DDBJ databases">
        <title>Complete genome of Azosprillum oryzae KACC14407.</title>
        <authorList>
            <person name="Kim M."/>
            <person name="Park Y.-J."/>
            <person name="Shin J.-H."/>
        </authorList>
    </citation>
    <scope>NUCLEOTIDE SEQUENCE [LARGE SCALE GENOMIC DNA]</scope>
    <source>
        <strain evidence="1 2">KACC 14407</strain>
        <plasmid evidence="1 2">unnamed3</plasmid>
    </source>
</reference>
<dbReference type="Proteomes" id="UP000509702">
    <property type="component" value="Plasmid unnamed3"/>
</dbReference>
<keyword evidence="1" id="KW-0614">Plasmid</keyword>